<protein>
    <recommendedName>
        <fullName evidence="6">Outer membrane protein beta-barrel domain-containing protein</fullName>
    </recommendedName>
</protein>
<feature type="signal peptide" evidence="1">
    <location>
        <begin position="1"/>
        <end position="35"/>
    </location>
</feature>
<proteinExistence type="predicted"/>
<evidence type="ECO:0000313" key="5">
    <source>
        <dbReference type="Proteomes" id="UP001174419"/>
    </source>
</evidence>
<dbReference type="InterPro" id="IPR036709">
    <property type="entry name" value="Autotransporte_beta_dom_sf"/>
</dbReference>
<gene>
    <name evidence="3" type="ORF">GJD93_07320</name>
    <name evidence="2" type="ORF">HX110_01800</name>
</gene>
<name>A0AAP4M2C9_9GAMM</name>
<reference evidence="2" key="4">
    <citation type="journal article" date="2022" name="Sci. Total Environ.">
        <title>Prevalence, transmission, and molecular epidemiology of tet(X)-positive bacteria among humans, animals, and environmental niches in China: An epidemiological, and genomic-based study.</title>
        <authorList>
            <person name="Dong N."/>
            <person name="Zeng Y."/>
            <person name="Cai C."/>
            <person name="Sun C."/>
            <person name="Lu J."/>
            <person name="Liu C."/>
            <person name="Zhou H."/>
            <person name="Sun Q."/>
            <person name="Shu L."/>
            <person name="Wang H."/>
            <person name="Wang Y."/>
            <person name="Wang S."/>
            <person name="Wu C."/>
            <person name="Chan E.W."/>
            <person name="Chen G."/>
            <person name="Shen Z."/>
            <person name="Chen S."/>
            <person name="Zhang R."/>
        </authorList>
    </citation>
    <scope>NUCLEOTIDE SEQUENCE</scope>
    <source>
        <strain evidence="2">DF49-4</strain>
    </source>
</reference>
<reference evidence="3" key="2">
    <citation type="submission" date="2019-11" db="EMBL/GenBank/DDBJ databases">
        <authorList>
            <person name="Yao H."/>
            <person name="Du X."/>
            <person name="Yu R."/>
            <person name="Li A."/>
        </authorList>
    </citation>
    <scope>NUCLEOTIDE SEQUENCE</scope>
    <source>
        <strain evidence="3">19110F47</strain>
    </source>
</reference>
<dbReference type="RefSeq" id="WP_004973205.1">
    <property type="nucleotide sequence ID" value="NZ_AP031566.1"/>
</dbReference>
<dbReference type="Proteomes" id="UP001174419">
    <property type="component" value="Unassembled WGS sequence"/>
</dbReference>
<accession>A0AAP4M2C9</accession>
<dbReference type="EMBL" id="JACANG010000002">
    <property type="protein sequence ID" value="MDM1717899.1"/>
    <property type="molecule type" value="Genomic_DNA"/>
</dbReference>
<evidence type="ECO:0008006" key="6">
    <source>
        <dbReference type="Google" id="ProtNLM"/>
    </source>
</evidence>
<reference evidence="4" key="1">
    <citation type="submission" date="2019-11" db="EMBL/GenBank/DDBJ databases">
        <title>Escherichia coli 1916D6.</title>
        <authorList>
            <person name="Yao H."/>
            <person name="Du X."/>
            <person name="Yu R."/>
            <person name="Li A."/>
        </authorList>
    </citation>
    <scope>NUCLEOTIDE SEQUENCE [LARGE SCALE GENOMIC DNA]</scope>
    <source>
        <strain evidence="4">19110F47</strain>
    </source>
</reference>
<evidence type="ECO:0000313" key="4">
    <source>
        <dbReference type="Proteomes" id="UP000405075"/>
    </source>
</evidence>
<dbReference type="EMBL" id="CP046045">
    <property type="protein sequence ID" value="QGM27499.1"/>
    <property type="molecule type" value="Genomic_DNA"/>
</dbReference>
<organism evidence="2 5">
    <name type="scientific">Acinetobacter towneri</name>
    <dbReference type="NCBI Taxonomy" id="202956"/>
    <lineage>
        <taxon>Bacteria</taxon>
        <taxon>Pseudomonadati</taxon>
        <taxon>Pseudomonadota</taxon>
        <taxon>Gammaproteobacteria</taxon>
        <taxon>Moraxellales</taxon>
        <taxon>Moraxellaceae</taxon>
        <taxon>Acinetobacter</taxon>
    </lineage>
</organism>
<sequence length="236" mass="26004">MVTAHLNFTQPSKRIFTKSIWMGAALLLCASGSYAQNWNPAPTAESTAYSSYPAAKTPQKNYAVFAEYANFEADFDSGDTVELDGFALGVSTTPHRSGFYGRLEFLKNNEYDLDYYEFNMGGNLNLISYHGFYFNTYAGLGYSGASSKLLANDVNFVTLPVGVEVGLNFVPDFSIYATAGYKWLYDSTSNTTCKDGTTSDKVGNTACYWNGGIAYYNEYIGDADGVTYNVGMRMHF</sequence>
<evidence type="ECO:0000313" key="2">
    <source>
        <dbReference type="EMBL" id="MDM1717899.1"/>
    </source>
</evidence>
<evidence type="ECO:0000256" key="1">
    <source>
        <dbReference type="SAM" id="SignalP"/>
    </source>
</evidence>
<evidence type="ECO:0000313" key="3">
    <source>
        <dbReference type="EMBL" id="QGM27499.1"/>
    </source>
</evidence>
<reference evidence="2" key="3">
    <citation type="submission" date="2020-06" db="EMBL/GenBank/DDBJ databases">
        <authorList>
            <person name="Dong N."/>
        </authorList>
    </citation>
    <scope>NUCLEOTIDE SEQUENCE</scope>
    <source>
        <strain evidence="2">DF49-4</strain>
    </source>
</reference>
<dbReference type="SUPFAM" id="SSF103515">
    <property type="entry name" value="Autotransporter"/>
    <property type="match status" value="1"/>
</dbReference>
<dbReference type="AlphaFoldDB" id="A0AAP4M2C9"/>
<feature type="chain" id="PRO_5044171021" description="Outer membrane protein beta-barrel domain-containing protein" evidence="1">
    <location>
        <begin position="36"/>
        <end position="236"/>
    </location>
</feature>
<keyword evidence="1" id="KW-0732">Signal</keyword>
<dbReference type="Proteomes" id="UP000405075">
    <property type="component" value="Chromosome"/>
</dbReference>